<evidence type="ECO:0000313" key="2">
    <source>
        <dbReference type="Proteomes" id="UP001183420"/>
    </source>
</evidence>
<dbReference type="Proteomes" id="UP001183420">
    <property type="component" value="Unassembled WGS sequence"/>
</dbReference>
<comment type="caution">
    <text evidence="1">The sequence shown here is derived from an EMBL/GenBank/DDBJ whole genome shotgun (WGS) entry which is preliminary data.</text>
</comment>
<keyword evidence="2" id="KW-1185">Reference proteome</keyword>
<evidence type="ECO:0000313" key="1">
    <source>
        <dbReference type="EMBL" id="MDT0316928.1"/>
    </source>
</evidence>
<dbReference type="InterPro" id="IPR023393">
    <property type="entry name" value="START-like_dom_sf"/>
</dbReference>
<gene>
    <name evidence="1" type="ORF">RNC47_01095</name>
</gene>
<reference evidence="2" key="1">
    <citation type="submission" date="2023-07" db="EMBL/GenBank/DDBJ databases">
        <title>30 novel species of actinomycetes from the DSMZ collection.</title>
        <authorList>
            <person name="Nouioui I."/>
        </authorList>
    </citation>
    <scope>NUCLEOTIDE SEQUENCE [LARGE SCALE GENOMIC DNA]</scope>
    <source>
        <strain evidence="2">DSM 44918</strain>
    </source>
</reference>
<accession>A0ABU2LH76</accession>
<protein>
    <submittedName>
        <fullName evidence="1">SRPBCC family protein</fullName>
    </submittedName>
</protein>
<dbReference type="Pfam" id="PF10604">
    <property type="entry name" value="Polyketide_cyc2"/>
    <property type="match status" value="1"/>
</dbReference>
<dbReference type="InterPro" id="IPR019587">
    <property type="entry name" value="Polyketide_cyclase/dehydratase"/>
</dbReference>
<dbReference type="EMBL" id="JAVREM010000001">
    <property type="protein sequence ID" value="MDT0316928.1"/>
    <property type="molecule type" value="Genomic_DNA"/>
</dbReference>
<proteinExistence type="predicted"/>
<dbReference type="Gene3D" id="3.30.530.20">
    <property type="match status" value="1"/>
</dbReference>
<name>A0ABU2LH76_9ACTN</name>
<dbReference type="SUPFAM" id="SSF55961">
    <property type="entry name" value="Bet v1-like"/>
    <property type="match status" value="1"/>
</dbReference>
<sequence length="156" mass="17195">MPLIRLVRRSPLPAAEAWRRLTNWPRHGTHAPLTRVTVTPPGPTGTGTLVVARTGVGRLAFDDPMEVTAWQPPTAAGRGFCRLDKRGAFVLGWAEIEVHAEDGGSHVGWREDVRVNRLPRALDAPTGWAGRLLFAHLLDALLRHPVPPRPPRRTPT</sequence>
<dbReference type="RefSeq" id="WP_311594657.1">
    <property type="nucleotide sequence ID" value="NZ_JAVREM010000001.1"/>
</dbReference>
<organism evidence="1 2">
    <name type="scientific">Streptomyces millisiae</name>
    <dbReference type="NCBI Taxonomy" id="3075542"/>
    <lineage>
        <taxon>Bacteria</taxon>
        <taxon>Bacillati</taxon>
        <taxon>Actinomycetota</taxon>
        <taxon>Actinomycetes</taxon>
        <taxon>Kitasatosporales</taxon>
        <taxon>Streptomycetaceae</taxon>
        <taxon>Streptomyces</taxon>
    </lineage>
</organism>